<dbReference type="STRING" id="1120918.SAMN05216249_11827"/>
<dbReference type="Pfam" id="PF22541">
    <property type="entry name" value="DUF7005"/>
    <property type="match status" value="1"/>
</dbReference>
<organism evidence="1 2">
    <name type="scientific">Acetitomaculum ruminis DSM 5522</name>
    <dbReference type="NCBI Taxonomy" id="1120918"/>
    <lineage>
        <taxon>Bacteria</taxon>
        <taxon>Bacillati</taxon>
        <taxon>Bacillota</taxon>
        <taxon>Clostridia</taxon>
        <taxon>Lachnospirales</taxon>
        <taxon>Lachnospiraceae</taxon>
        <taxon>Acetitomaculum</taxon>
    </lineage>
</organism>
<evidence type="ECO:0000313" key="1">
    <source>
        <dbReference type="EMBL" id="SFB29898.1"/>
    </source>
</evidence>
<dbReference type="RefSeq" id="WP_092873821.1">
    <property type="nucleotide sequence ID" value="NZ_FOJY01000018.1"/>
</dbReference>
<dbReference type="AlphaFoldDB" id="A0A1I1A005"/>
<protein>
    <submittedName>
        <fullName evidence="1">Uncharacterized protein</fullName>
    </submittedName>
</protein>
<proteinExistence type="predicted"/>
<dbReference type="OrthoDB" id="2023498at2"/>
<keyword evidence="2" id="KW-1185">Reference proteome</keyword>
<dbReference type="EMBL" id="FOJY01000018">
    <property type="protein sequence ID" value="SFB29898.1"/>
    <property type="molecule type" value="Genomic_DNA"/>
</dbReference>
<evidence type="ECO:0000313" key="2">
    <source>
        <dbReference type="Proteomes" id="UP000198838"/>
    </source>
</evidence>
<dbReference type="InterPro" id="IPR054274">
    <property type="entry name" value="DUF7005"/>
</dbReference>
<accession>A0A1I1A005</accession>
<reference evidence="1 2" key="1">
    <citation type="submission" date="2016-10" db="EMBL/GenBank/DDBJ databases">
        <authorList>
            <person name="de Groot N.N."/>
        </authorList>
    </citation>
    <scope>NUCLEOTIDE SEQUENCE [LARGE SCALE GENOMIC DNA]</scope>
    <source>
        <strain evidence="1 2">DSM 5522</strain>
    </source>
</reference>
<dbReference type="Proteomes" id="UP000198838">
    <property type="component" value="Unassembled WGS sequence"/>
</dbReference>
<name>A0A1I1A005_9FIRM</name>
<sequence>MILDRFEMSEAEKAGLEEYIRNVYATATEVKDYDDSYISAWDEVVSFADMLSGGDIVNEYILKDKKIDFVEPEKIRVEVYDSFAGKIPVIYFENPKDFEDFVAETVYEGKTPQNLKEIGASIYSKDNTRFVVLSSKGYCNISAKEMGLPEEVWHLTSMIIRREHECTHCYTNRHFGISNFNLHDELMADFFGMYEAVGYYKAEDFLKFIGVLESSGKRIDEFTEEMTPSQKEAICEIAAICAQNLEKWSNTDEFRAMTRQDRVKYLCMAGIEGMFLGI</sequence>
<gene>
    <name evidence="1" type="ORF">SAMN05216249_11827</name>
</gene>